<name>A0A8S5TGA5_9CAUD</name>
<accession>A0A8S5TGA5</accession>
<evidence type="ECO:0000313" key="1">
    <source>
        <dbReference type="EMBL" id="DAF62015.1"/>
    </source>
</evidence>
<proteinExistence type="predicted"/>
<protein>
    <submittedName>
        <fullName evidence="1">Uncharacterized protein</fullName>
    </submittedName>
</protein>
<sequence>MTTVIYYQNKENPYKFIELHNDGHYHNSVKQFISKNGKHIVINPCYRMKKKALMDLLKDYEEIIYSPDTLYIPSELSETYIPCLPPDIEITIIQAIIKAVNALHLTQAEKTQAVEDARAEKLNNLTDLLPIEFI</sequence>
<reference evidence="1" key="1">
    <citation type="journal article" date="2021" name="Proc. Natl. Acad. Sci. U.S.A.">
        <title>A Catalog of Tens of Thousands of Viruses from Human Metagenomes Reveals Hidden Associations with Chronic Diseases.</title>
        <authorList>
            <person name="Tisza M.J."/>
            <person name="Buck C.B."/>
        </authorList>
    </citation>
    <scope>NUCLEOTIDE SEQUENCE</scope>
    <source>
        <strain evidence="1">CtP0x5</strain>
    </source>
</reference>
<dbReference type="EMBL" id="BK032818">
    <property type="protein sequence ID" value="DAF62015.1"/>
    <property type="molecule type" value="Genomic_DNA"/>
</dbReference>
<organism evidence="1">
    <name type="scientific">Siphoviridae sp. ctP0x5</name>
    <dbReference type="NCBI Taxonomy" id="2827863"/>
    <lineage>
        <taxon>Viruses</taxon>
        <taxon>Duplodnaviria</taxon>
        <taxon>Heunggongvirae</taxon>
        <taxon>Uroviricota</taxon>
        <taxon>Caudoviricetes</taxon>
    </lineage>
</organism>